<dbReference type="PROSITE" id="PS00913">
    <property type="entry name" value="ADH_IRON_1"/>
    <property type="match status" value="1"/>
</dbReference>
<dbReference type="Pfam" id="PF00465">
    <property type="entry name" value="Fe-ADH"/>
    <property type="match status" value="1"/>
</dbReference>
<dbReference type="Gene3D" id="1.20.1090.10">
    <property type="entry name" value="Dehydroquinate synthase-like - alpha domain"/>
    <property type="match status" value="1"/>
</dbReference>
<dbReference type="PANTHER" id="PTHR43616">
    <property type="entry name" value="GLYCEROL DEHYDROGENASE"/>
    <property type="match status" value="1"/>
</dbReference>
<protein>
    <submittedName>
        <fullName evidence="7">Glycerol dehydrogenase family enzyme</fullName>
    </submittedName>
</protein>
<dbReference type="AlphaFoldDB" id="Q7VBI4"/>
<comment type="similarity">
    <text evidence="1">Belongs to the iron-containing alcohol dehydrogenase family.</text>
</comment>
<keyword evidence="3" id="KW-0560">Oxidoreductase</keyword>
<feature type="binding site" evidence="4">
    <location>
        <position position="253"/>
    </location>
    <ligand>
        <name>glycerol</name>
        <dbReference type="ChEBI" id="CHEBI:17754"/>
    </ligand>
</feature>
<gene>
    <name evidence="7" type="primary">gldA</name>
    <name evidence="7" type="ordered locus">Pro_1108</name>
</gene>
<dbReference type="GO" id="GO:0046872">
    <property type="term" value="F:metal ion binding"/>
    <property type="evidence" value="ECO:0007669"/>
    <property type="project" value="UniProtKB-KW"/>
</dbReference>
<evidence type="ECO:0000256" key="5">
    <source>
        <dbReference type="PIRSR" id="PIRSR000112-3"/>
    </source>
</evidence>
<dbReference type="OrthoDB" id="5198708at2"/>
<feature type="binding site" evidence="4">
    <location>
        <position position="175"/>
    </location>
    <ligand>
        <name>glycerol</name>
        <dbReference type="ChEBI" id="CHEBI:17754"/>
    </ligand>
</feature>
<dbReference type="KEGG" id="pma:Pro_1108"/>
<dbReference type="InterPro" id="IPR016205">
    <property type="entry name" value="Glycerol_DH"/>
</dbReference>
<keyword evidence="8" id="KW-1185">Reference proteome</keyword>
<keyword evidence="4" id="KW-0862">Zinc</keyword>
<dbReference type="PANTHER" id="PTHR43616:SF3">
    <property type="entry name" value="HYDROXYCARBOXYLATE DEHYDROGENASE A"/>
    <property type="match status" value="1"/>
</dbReference>
<reference evidence="7 8" key="1">
    <citation type="journal article" date="2003" name="Proc. Natl. Acad. Sci. U.S.A.">
        <title>Genome sequence of the cyanobacterium Prochlorococcus marinus SS120, a nearly minimal oxyphototrophic genome.</title>
        <authorList>
            <person name="Dufresne A."/>
            <person name="Salanoubat M."/>
            <person name="Partensky F."/>
            <person name="Artiguenave F."/>
            <person name="Axmann I.M."/>
            <person name="Barbe V."/>
            <person name="Duprat S."/>
            <person name="Galperin M.Y."/>
            <person name="Koonin E.V."/>
            <person name="Le Gall F."/>
            <person name="Makarova K.S."/>
            <person name="Ostrowski M."/>
            <person name="Oztas S."/>
            <person name="Robert C."/>
            <person name="Rogozin I.B."/>
            <person name="Scanlan D.J."/>
            <person name="Tandeau de Marsac N."/>
            <person name="Weissenbach J."/>
            <person name="Wincker P."/>
            <person name="Wolf Y.I."/>
            <person name="Hess W.R."/>
        </authorList>
    </citation>
    <scope>NUCLEOTIDE SEQUENCE [LARGE SCALE GENOMIC DNA]</scope>
    <source>
        <strain evidence="8">SARG / CCMP1375 / SS120</strain>
    </source>
</reference>
<dbReference type="PATRIC" id="fig|167539.5.peg.1158"/>
<evidence type="ECO:0000256" key="4">
    <source>
        <dbReference type="PIRSR" id="PIRSR000112-1"/>
    </source>
</evidence>
<feature type="binding site" evidence="5">
    <location>
        <position position="129"/>
    </location>
    <ligand>
        <name>NAD(+)</name>
        <dbReference type="ChEBI" id="CHEBI:57540"/>
    </ligand>
</feature>
<feature type="domain" description="Alcohol dehydrogenase iron-type/glycerol dehydrogenase GldA" evidence="6">
    <location>
        <begin position="12"/>
        <end position="157"/>
    </location>
</feature>
<comment type="cofactor">
    <cofactor evidence="4">
        <name>Zn(2+)</name>
        <dbReference type="ChEBI" id="CHEBI:29105"/>
    </cofactor>
    <text evidence="4">Binds 1 zinc ion per subunit.</text>
</comment>
<name>Q7VBI4_PROMA</name>
<dbReference type="GO" id="GO:0016614">
    <property type="term" value="F:oxidoreductase activity, acting on CH-OH group of donors"/>
    <property type="evidence" value="ECO:0007669"/>
    <property type="project" value="InterPro"/>
</dbReference>
<dbReference type="InterPro" id="IPR018211">
    <property type="entry name" value="ADH_Fe_CS"/>
</dbReference>
<keyword evidence="2 4" id="KW-0479">Metal-binding</keyword>
<proteinExistence type="inferred from homology"/>
<evidence type="ECO:0000259" key="6">
    <source>
        <dbReference type="Pfam" id="PF00465"/>
    </source>
</evidence>
<feature type="binding site" evidence="4">
    <location>
        <position position="270"/>
    </location>
    <ligand>
        <name>glycerol</name>
        <dbReference type="ChEBI" id="CHEBI:17754"/>
    </ligand>
</feature>
<dbReference type="EMBL" id="AE017126">
    <property type="protein sequence ID" value="AAQ00153.1"/>
    <property type="molecule type" value="Genomic_DNA"/>
</dbReference>
<dbReference type="EnsemblBacteria" id="AAQ00153">
    <property type="protein sequence ID" value="AAQ00153"/>
    <property type="gene ID" value="Pro_1108"/>
</dbReference>
<evidence type="ECO:0000313" key="8">
    <source>
        <dbReference type="Proteomes" id="UP000001420"/>
    </source>
</evidence>
<dbReference type="SUPFAM" id="SSF56796">
    <property type="entry name" value="Dehydroquinate synthase-like"/>
    <property type="match status" value="1"/>
</dbReference>
<feature type="binding site" evidence="5">
    <location>
        <begin position="98"/>
        <end position="102"/>
    </location>
    <ligand>
        <name>NAD(+)</name>
        <dbReference type="ChEBI" id="CHEBI:57540"/>
    </ligand>
</feature>
<dbReference type="STRING" id="167539.Pro_1108"/>
<feature type="binding site" evidence="5">
    <location>
        <position position="131"/>
    </location>
    <ligand>
        <name>NAD(+)</name>
        <dbReference type="ChEBI" id="CHEBI:57540"/>
    </ligand>
</feature>
<dbReference type="Gene3D" id="3.40.50.1970">
    <property type="match status" value="1"/>
</dbReference>
<evidence type="ECO:0000313" key="7">
    <source>
        <dbReference type="EMBL" id="AAQ00153.1"/>
    </source>
</evidence>
<evidence type="ECO:0000256" key="3">
    <source>
        <dbReference type="ARBA" id="ARBA00023002"/>
    </source>
</evidence>
<dbReference type="eggNOG" id="COG0371">
    <property type="taxonomic scope" value="Bacteria"/>
</dbReference>
<evidence type="ECO:0000256" key="2">
    <source>
        <dbReference type="ARBA" id="ARBA00022723"/>
    </source>
</evidence>
<evidence type="ECO:0000256" key="1">
    <source>
        <dbReference type="ARBA" id="ARBA00007358"/>
    </source>
</evidence>
<keyword evidence="5" id="KW-0520">NAD</keyword>
<feature type="binding site" evidence="5">
    <location>
        <position position="135"/>
    </location>
    <ligand>
        <name>NAD(+)</name>
        <dbReference type="ChEBI" id="CHEBI:57540"/>
    </ligand>
</feature>
<dbReference type="InterPro" id="IPR001670">
    <property type="entry name" value="ADH_Fe/GldA"/>
</dbReference>
<dbReference type="HOGENOM" id="CLU_044754_0_0_3"/>
<organism evidence="7 8">
    <name type="scientific">Prochlorococcus marinus (strain SARG / CCMP1375 / SS120)</name>
    <dbReference type="NCBI Taxonomy" id="167539"/>
    <lineage>
        <taxon>Bacteria</taxon>
        <taxon>Bacillati</taxon>
        <taxon>Cyanobacteriota</taxon>
        <taxon>Cyanophyceae</taxon>
        <taxon>Synechococcales</taxon>
        <taxon>Prochlorococcaceae</taxon>
        <taxon>Prochlorococcus</taxon>
    </lineage>
</organism>
<dbReference type="CDD" id="cd08550">
    <property type="entry name" value="GlyDH-like"/>
    <property type="match status" value="1"/>
</dbReference>
<sequence>MQNTNFLQNISPERVIRGESAWEEGKSLIQSICKKPLFLGRSHSTSKLRSMLEKDLINIGINIVHAELEYDCCDVDLNRIYQLCKDCSCDGIIASGGGKVLDAGKLIANNLNLPCITVPLSASTCAGWTALANIYSKKGAFIKDQTLNNCPKLLIFDYSLVRKAPNRLLASGIADALAKWYEASLSNAGSNDALVQQAVQMARVLRDQLLIDGFNALQNPYSSSWIRVAESCSLTAGLIGGVGGAKCRTAAAHAVHNGLTQLDFTQKALHGELVGFGILVQLRIEEKLLGNQLALQAKNQLITLLKELNLPTNLKSLGINLTTKKELEMACIFSCRDDSDIHNLPFKVDKETLMEAILETDRIEIEKISPRGTIFNC</sequence>
<accession>Q7VBI4</accession>
<dbReference type="RefSeq" id="WP_011125260.1">
    <property type="nucleotide sequence ID" value="NC_005042.1"/>
</dbReference>
<dbReference type="PIRSF" id="PIRSF000112">
    <property type="entry name" value="Glycerol_dehydrogenase"/>
    <property type="match status" value="1"/>
</dbReference>
<dbReference type="Proteomes" id="UP000001420">
    <property type="component" value="Chromosome"/>
</dbReference>